<evidence type="ECO:0000313" key="2">
    <source>
        <dbReference type="Proteomes" id="UP000247565"/>
    </source>
</evidence>
<proteinExistence type="predicted"/>
<dbReference type="GeneID" id="83701998"/>
<name>A0A318N1P2_9PROT</name>
<dbReference type="RefSeq" id="WP_110439244.1">
    <property type="nucleotide sequence ID" value="NZ_CP033087.1"/>
</dbReference>
<reference evidence="1 2" key="1">
    <citation type="submission" date="2018-05" db="EMBL/GenBank/DDBJ databases">
        <title>Reference genomes for bee gut microbiota database.</title>
        <authorList>
            <person name="Ellegaard K.M."/>
        </authorList>
    </citation>
    <scope>NUCLEOTIDE SEQUENCE [LARGE SCALE GENOMIC DNA]</scope>
    <source>
        <strain evidence="1 2">ESL0284</strain>
    </source>
</reference>
<comment type="caution">
    <text evidence="1">The sequence shown here is derived from an EMBL/GenBank/DDBJ whole genome shotgun (WGS) entry which is preliminary data.</text>
</comment>
<organism evidence="1 2">
    <name type="scientific">Commensalibacter melissae</name>
    <dbReference type="NCBI Taxonomy" id="2070537"/>
    <lineage>
        <taxon>Bacteria</taxon>
        <taxon>Pseudomonadati</taxon>
        <taxon>Pseudomonadota</taxon>
        <taxon>Alphaproteobacteria</taxon>
        <taxon>Acetobacterales</taxon>
        <taxon>Acetobacteraceae</taxon>
    </lineage>
</organism>
<keyword evidence="2" id="KW-1185">Reference proteome</keyword>
<accession>A0A318N1P2</accession>
<dbReference type="AlphaFoldDB" id="A0A318N1P2"/>
<dbReference type="OrthoDB" id="9800876at2"/>
<protein>
    <recommendedName>
        <fullName evidence="3">MerR family transcriptional regulator</fullName>
    </recommendedName>
</protein>
<evidence type="ECO:0000313" key="1">
    <source>
        <dbReference type="EMBL" id="PXZ00321.1"/>
    </source>
</evidence>
<gene>
    <name evidence="1" type="ORF">DK869_06750</name>
</gene>
<sequence>MITLEMLCYNLPEITANDVYHWINNQWLRPEKKEGNYLFKEIDEARAKLILELRDHLGVAEDSMSLVLQLLDQLYTTRRQMRYLCEVISTEKYPDVQQILRRILDDHSTIEIN</sequence>
<dbReference type="Gene3D" id="1.10.1660.10">
    <property type="match status" value="1"/>
</dbReference>
<dbReference type="EMBL" id="QGLT01000003">
    <property type="protein sequence ID" value="PXZ00321.1"/>
    <property type="molecule type" value="Genomic_DNA"/>
</dbReference>
<evidence type="ECO:0008006" key="3">
    <source>
        <dbReference type="Google" id="ProtNLM"/>
    </source>
</evidence>
<dbReference type="Proteomes" id="UP000247565">
    <property type="component" value="Unassembled WGS sequence"/>
</dbReference>